<organism evidence="1 2">
    <name type="scientific">Elaphomyces granulatus</name>
    <dbReference type="NCBI Taxonomy" id="519963"/>
    <lineage>
        <taxon>Eukaryota</taxon>
        <taxon>Fungi</taxon>
        <taxon>Dikarya</taxon>
        <taxon>Ascomycota</taxon>
        <taxon>Pezizomycotina</taxon>
        <taxon>Eurotiomycetes</taxon>
        <taxon>Eurotiomycetidae</taxon>
        <taxon>Eurotiales</taxon>
        <taxon>Elaphomycetaceae</taxon>
        <taxon>Elaphomyces</taxon>
    </lineage>
</organism>
<keyword evidence="2" id="KW-1185">Reference proteome</keyword>
<dbReference type="Proteomes" id="UP000243515">
    <property type="component" value="Unassembled WGS sequence"/>
</dbReference>
<comment type="caution">
    <text evidence="1">The sequence shown here is derived from an EMBL/GenBank/DDBJ whole genome shotgun (WGS) entry which is preliminary data.</text>
</comment>
<dbReference type="AlphaFoldDB" id="A0A232M1C3"/>
<proteinExistence type="predicted"/>
<protein>
    <submittedName>
        <fullName evidence="1">Uncharacterized protein</fullName>
    </submittedName>
</protein>
<evidence type="ECO:0000313" key="1">
    <source>
        <dbReference type="EMBL" id="OXV10104.1"/>
    </source>
</evidence>
<gene>
    <name evidence="1" type="ORF">Egran_02134</name>
</gene>
<name>A0A232M1C3_9EURO</name>
<accession>A0A232M1C3</accession>
<sequence>WPPDIVLILQRVSGRSWRLIYKIDQRWVKNNRDNIVFGAAGKDHEKFFYNDAGFLLAMAIADDALLSLSRMYGRRKSPRARMSLSSDLRIRP</sequence>
<dbReference type="EMBL" id="NPHW01003133">
    <property type="protein sequence ID" value="OXV10104.1"/>
    <property type="molecule type" value="Genomic_DNA"/>
</dbReference>
<feature type="non-terminal residue" evidence="1">
    <location>
        <position position="1"/>
    </location>
</feature>
<evidence type="ECO:0000313" key="2">
    <source>
        <dbReference type="Proteomes" id="UP000243515"/>
    </source>
</evidence>
<reference evidence="1 2" key="1">
    <citation type="journal article" date="2015" name="Environ. Microbiol.">
        <title>Metagenome sequence of Elaphomyces granulatus from sporocarp tissue reveals Ascomycota ectomycorrhizal fingerprints of genome expansion and a Proteobacteria-rich microbiome.</title>
        <authorList>
            <person name="Quandt C.A."/>
            <person name="Kohler A."/>
            <person name="Hesse C.N."/>
            <person name="Sharpton T.J."/>
            <person name="Martin F."/>
            <person name="Spatafora J.W."/>
        </authorList>
    </citation>
    <scope>NUCLEOTIDE SEQUENCE [LARGE SCALE GENOMIC DNA]</scope>
    <source>
        <strain evidence="1 2">OSC145934</strain>
    </source>
</reference>
<dbReference type="OrthoDB" id="5400577at2759"/>